<reference evidence="3 4" key="1">
    <citation type="submission" date="2015-11" db="EMBL/GenBank/DDBJ databases">
        <title>Genomic analysis of 38 Legionella species identifies large and diverse effector repertoires.</title>
        <authorList>
            <person name="Burstein D."/>
            <person name="Amaro F."/>
            <person name="Zusman T."/>
            <person name="Lifshitz Z."/>
            <person name="Cohen O."/>
            <person name="Gilbert J.A."/>
            <person name="Pupko T."/>
            <person name="Shuman H.A."/>
            <person name="Segal G."/>
        </authorList>
    </citation>
    <scope>NUCLEOTIDE SEQUENCE [LARGE SCALE GENOMIC DNA]</scope>
    <source>
        <strain evidence="3 4">WA-270A-C2</strain>
    </source>
</reference>
<proteinExistence type="predicted"/>
<dbReference type="PATRIC" id="fig|458.5.peg.518"/>
<name>A0A0W0XXR8_9GAMM</name>
<dbReference type="Proteomes" id="UP000054608">
    <property type="component" value="Unassembled WGS sequence"/>
</dbReference>
<evidence type="ECO:0000313" key="3">
    <source>
        <dbReference type="EMBL" id="KTD49401.1"/>
    </source>
</evidence>
<sequence length="356" mass="40334">MLYAMQNFKTESKPEQSSVDYVPVPRKPIKGMKEDPFSKRLRQFENHAILYPFPNQSGVYINTNESGVVQTAQTLDLFPRVEGGVHVGFSGWHNFDIMAQRLSSRGLICDINPENTLFLATALKYVRQCEDQDAFIEKMTAFVKKYHYGGSRDTSRSSVLGKIKPKSIKFCLNVSDEPPYPDHFTVLEEVDLERRRETSWLYTTERYKHIRTLAVTDKIAVITESICADNVFKSVKNLLINNAMRIDTVYVSNIGEWMYQPEQREAFLATIQSLLMDNETILIDAKKPEGVVASPKQRCITRGALVNSNQWKSSFFSCPETAAAIPDTAAFSSSPTPSKGEENTQSDALRRLSMEV</sequence>
<dbReference type="InterPro" id="IPR056692">
    <property type="entry name" value="DUF7790"/>
</dbReference>
<dbReference type="Pfam" id="PF25046">
    <property type="entry name" value="DUF7790"/>
    <property type="match status" value="1"/>
</dbReference>
<feature type="domain" description="DUF7790" evidence="2">
    <location>
        <begin position="60"/>
        <end position="317"/>
    </location>
</feature>
<dbReference type="EMBL" id="LNYT01000006">
    <property type="protein sequence ID" value="KTD49401.1"/>
    <property type="molecule type" value="Genomic_DNA"/>
</dbReference>
<evidence type="ECO:0000256" key="1">
    <source>
        <dbReference type="SAM" id="MobiDB-lite"/>
    </source>
</evidence>
<evidence type="ECO:0000259" key="2">
    <source>
        <dbReference type="Pfam" id="PF25046"/>
    </source>
</evidence>
<feature type="compositionally biased region" description="Polar residues" evidence="1">
    <location>
        <begin position="330"/>
        <end position="347"/>
    </location>
</feature>
<feature type="region of interest" description="Disordered" evidence="1">
    <location>
        <begin position="329"/>
        <end position="356"/>
    </location>
</feature>
<feature type="region of interest" description="Disordered" evidence="1">
    <location>
        <begin position="1"/>
        <end position="25"/>
    </location>
</feature>
<dbReference type="AlphaFoldDB" id="A0A0W0XXR8"/>
<evidence type="ECO:0000313" key="4">
    <source>
        <dbReference type="Proteomes" id="UP000054608"/>
    </source>
</evidence>
<accession>A0A0W0XXR8</accession>
<gene>
    <name evidence="3" type="ORF">Lrub_0500</name>
</gene>
<protein>
    <recommendedName>
        <fullName evidence="2">DUF7790 domain-containing protein</fullName>
    </recommendedName>
</protein>
<comment type="caution">
    <text evidence="3">The sequence shown here is derived from an EMBL/GenBank/DDBJ whole genome shotgun (WGS) entry which is preliminary data.</text>
</comment>
<keyword evidence="4" id="KW-1185">Reference proteome</keyword>
<organism evidence="3 4">
    <name type="scientific">Legionella rubrilucens</name>
    <dbReference type="NCBI Taxonomy" id="458"/>
    <lineage>
        <taxon>Bacteria</taxon>
        <taxon>Pseudomonadati</taxon>
        <taxon>Pseudomonadota</taxon>
        <taxon>Gammaproteobacteria</taxon>
        <taxon>Legionellales</taxon>
        <taxon>Legionellaceae</taxon>
        <taxon>Legionella</taxon>
    </lineage>
</organism>